<dbReference type="AlphaFoldDB" id="A0A1I3PLR2"/>
<keyword evidence="1" id="KW-0812">Transmembrane</keyword>
<sequence length="62" mass="7244">MKYDILRPITMTVIAIGSLKNAEDRTELLNGNLWLWFILIVFIASWVGFFVRKSKENKKLNS</sequence>
<protein>
    <submittedName>
        <fullName evidence="2">Uncharacterized protein</fullName>
    </submittedName>
</protein>
<organism evidence="2 3">
    <name type="scientific">Olleya namhaensis</name>
    <dbReference type="NCBI Taxonomy" id="1144750"/>
    <lineage>
        <taxon>Bacteria</taxon>
        <taxon>Pseudomonadati</taxon>
        <taxon>Bacteroidota</taxon>
        <taxon>Flavobacteriia</taxon>
        <taxon>Flavobacteriales</taxon>
        <taxon>Flavobacteriaceae</taxon>
    </lineage>
</organism>
<evidence type="ECO:0000313" key="2">
    <source>
        <dbReference type="EMBL" id="SFJ22425.1"/>
    </source>
</evidence>
<keyword evidence="1" id="KW-1133">Transmembrane helix</keyword>
<accession>A0A1I3PLR2</accession>
<name>A0A1I3PLR2_9FLAO</name>
<reference evidence="3" key="1">
    <citation type="submission" date="2016-10" db="EMBL/GenBank/DDBJ databases">
        <authorList>
            <person name="Varghese N."/>
            <person name="Submissions S."/>
        </authorList>
    </citation>
    <scope>NUCLEOTIDE SEQUENCE [LARGE SCALE GENOMIC DNA]</scope>
    <source>
        <strain evidence="3">DSM 28881</strain>
    </source>
</reference>
<evidence type="ECO:0000313" key="3">
    <source>
        <dbReference type="Proteomes" id="UP000199559"/>
    </source>
</evidence>
<proteinExistence type="predicted"/>
<gene>
    <name evidence="2" type="ORF">SAMN05443431_105174</name>
</gene>
<dbReference type="Proteomes" id="UP000199559">
    <property type="component" value="Unassembled WGS sequence"/>
</dbReference>
<evidence type="ECO:0000256" key="1">
    <source>
        <dbReference type="SAM" id="Phobius"/>
    </source>
</evidence>
<dbReference type="STRING" id="1144750.SAMN05443431_105174"/>
<dbReference type="RefSeq" id="WP_143067804.1">
    <property type="nucleotide sequence ID" value="NZ_FORM01000005.1"/>
</dbReference>
<feature type="transmembrane region" description="Helical" evidence="1">
    <location>
        <begin position="33"/>
        <end position="51"/>
    </location>
</feature>
<keyword evidence="1" id="KW-0472">Membrane</keyword>
<keyword evidence="3" id="KW-1185">Reference proteome</keyword>
<dbReference type="EMBL" id="FORM01000005">
    <property type="protein sequence ID" value="SFJ22425.1"/>
    <property type="molecule type" value="Genomic_DNA"/>
</dbReference>